<dbReference type="eggNOG" id="COG0681">
    <property type="taxonomic scope" value="Bacteria"/>
</dbReference>
<accession>E6TTJ3</accession>
<evidence type="ECO:0000313" key="15">
    <source>
        <dbReference type="Proteomes" id="UP000001401"/>
    </source>
</evidence>
<evidence type="ECO:0000256" key="3">
    <source>
        <dbReference type="ARBA" id="ARBA00009370"/>
    </source>
</evidence>
<dbReference type="Pfam" id="PF10502">
    <property type="entry name" value="Peptidase_S26"/>
    <property type="match status" value="1"/>
</dbReference>
<dbReference type="GO" id="GO:0006465">
    <property type="term" value="P:signal peptide processing"/>
    <property type="evidence" value="ECO:0007669"/>
    <property type="project" value="InterPro"/>
</dbReference>
<organism evidence="14 15">
    <name type="scientific">Evansella cellulosilytica (strain ATCC 21833 / DSM 2522 / FERM P-1141 / JCM 9156 / N-4)</name>
    <name type="common">Bacillus cellulosilyticus</name>
    <dbReference type="NCBI Taxonomy" id="649639"/>
    <lineage>
        <taxon>Bacteria</taxon>
        <taxon>Bacillati</taxon>
        <taxon>Bacillota</taxon>
        <taxon>Bacilli</taxon>
        <taxon>Bacillales</taxon>
        <taxon>Bacillaceae</taxon>
        <taxon>Evansella</taxon>
    </lineage>
</organism>
<dbReference type="InterPro" id="IPR019533">
    <property type="entry name" value="Peptidase_S26"/>
</dbReference>
<dbReference type="CDD" id="cd06530">
    <property type="entry name" value="S26_SPase_I"/>
    <property type="match status" value="1"/>
</dbReference>
<evidence type="ECO:0000256" key="7">
    <source>
        <dbReference type="ARBA" id="ARBA00022692"/>
    </source>
</evidence>
<proteinExistence type="inferred from homology"/>
<evidence type="ECO:0000256" key="6">
    <source>
        <dbReference type="ARBA" id="ARBA00022670"/>
    </source>
</evidence>
<dbReference type="PANTHER" id="PTHR43390">
    <property type="entry name" value="SIGNAL PEPTIDASE I"/>
    <property type="match status" value="1"/>
</dbReference>
<evidence type="ECO:0000256" key="2">
    <source>
        <dbReference type="ARBA" id="ARBA00004401"/>
    </source>
</evidence>
<keyword evidence="15" id="KW-1185">Reference proteome</keyword>
<evidence type="ECO:0000256" key="11">
    <source>
        <dbReference type="PIRSR" id="PIRSR600223-1"/>
    </source>
</evidence>
<evidence type="ECO:0000256" key="10">
    <source>
        <dbReference type="ARBA" id="ARBA00023136"/>
    </source>
</evidence>
<keyword evidence="7 12" id="KW-0812">Transmembrane</keyword>
<dbReference type="FunFam" id="2.10.109.10:FF:000008">
    <property type="entry name" value="Signal peptidase I"/>
    <property type="match status" value="1"/>
</dbReference>
<evidence type="ECO:0000256" key="1">
    <source>
        <dbReference type="ARBA" id="ARBA00000677"/>
    </source>
</evidence>
<dbReference type="GO" id="GO:0009003">
    <property type="term" value="F:signal peptidase activity"/>
    <property type="evidence" value="ECO:0007669"/>
    <property type="project" value="UniProtKB-EC"/>
</dbReference>
<dbReference type="PANTHER" id="PTHR43390:SF1">
    <property type="entry name" value="CHLOROPLAST PROCESSING PEPTIDASE"/>
    <property type="match status" value="1"/>
</dbReference>
<feature type="active site" evidence="11">
    <location>
        <position position="93"/>
    </location>
</feature>
<dbReference type="GO" id="GO:0004252">
    <property type="term" value="F:serine-type endopeptidase activity"/>
    <property type="evidence" value="ECO:0007669"/>
    <property type="project" value="InterPro"/>
</dbReference>
<keyword evidence="6 12" id="KW-0645">Protease</keyword>
<feature type="domain" description="Peptidase S26" evidence="13">
    <location>
        <begin position="22"/>
        <end position="188"/>
    </location>
</feature>
<evidence type="ECO:0000313" key="14">
    <source>
        <dbReference type="EMBL" id="ADU29629.1"/>
    </source>
</evidence>
<comment type="subcellular location">
    <subcellularLocation>
        <location evidence="2">Cell membrane</location>
        <topology evidence="2">Single-pass type II membrane protein</topology>
    </subcellularLocation>
    <subcellularLocation>
        <location evidence="12">Membrane</location>
        <topology evidence="12">Single-pass type II membrane protein</topology>
    </subcellularLocation>
</comment>
<dbReference type="PROSITE" id="PS00761">
    <property type="entry name" value="SPASE_I_3"/>
    <property type="match status" value="1"/>
</dbReference>
<name>E6TTJ3_EVAC2</name>
<gene>
    <name evidence="14" type="ordered locus">Bcell_1364</name>
</gene>
<dbReference type="InterPro" id="IPR019757">
    <property type="entry name" value="Pept_S26A_signal_pept_1_Lys-AS"/>
</dbReference>
<evidence type="ECO:0000256" key="9">
    <source>
        <dbReference type="ARBA" id="ARBA00022989"/>
    </source>
</evidence>
<comment type="similarity">
    <text evidence="3 12">Belongs to the peptidase S26 family.</text>
</comment>
<evidence type="ECO:0000256" key="4">
    <source>
        <dbReference type="ARBA" id="ARBA00013208"/>
    </source>
</evidence>
<feature type="transmembrane region" description="Helical" evidence="12">
    <location>
        <begin position="21"/>
        <end position="42"/>
    </location>
</feature>
<dbReference type="InterPro" id="IPR036286">
    <property type="entry name" value="LexA/Signal_pep-like_sf"/>
</dbReference>
<dbReference type="RefSeq" id="WP_013487967.1">
    <property type="nucleotide sequence ID" value="NC_014829.1"/>
</dbReference>
<dbReference type="HOGENOM" id="CLU_028723_5_0_9"/>
<dbReference type="PRINTS" id="PR00727">
    <property type="entry name" value="LEADERPTASE"/>
</dbReference>
<dbReference type="Proteomes" id="UP000001401">
    <property type="component" value="Chromosome"/>
</dbReference>
<evidence type="ECO:0000256" key="8">
    <source>
        <dbReference type="ARBA" id="ARBA00022801"/>
    </source>
</evidence>
<evidence type="ECO:0000256" key="5">
    <source>
        <dbReference type="ARBA" id="ARBA00022475"/>
    </source>
</evidence>
<dbReference type="EC" id="3.4.21.89" evidence="4 12"/>
<dbReference type="NCBIfam" id="TIGR02227">
    <property type="entry name" value="sigpep_I_bact"/>
    <property type="match status" value="1"/>
</dbReference>
<evidence type="ECO:0000259" key="13">
    <source>
        <dbReference type="Pfam" id="PF10502"/>
    </source>
</evidence>
<dbReference type="InterPro" id="IPR019758">
    <property type="entry name" value="Pept_S26A_signal_pept_1_CS"/>
</dbReference>
<feature type="active site" evidence="11">
    <location>
        <position position="52"/>
    </location>
</feature>
<reference evidence="14 15" key="1">
    <citation type="submission" date="2010-12" db="EMBL/GenBank/DDBJ databases">
        <title>Complete sequence of Bacillus cellulosilyticus DSM 2522.</title>
        <authorList>
            <consortium name="US DOE Joint Genome Institute"/>
            <person name="Lucas S."/>
            <person name="Copeland A."/>
            <person name="Lapidus A."/>
            <person name="Cheng J.-F."/>
            <person name="Bruce D."/>
            <person name="Goodwin L."/>
            <person name="Pitluck S."/>
            <person name="Chertkov O."/>
            <person name="Detter J.C."/>
            <person name="Han C."/>
            <person name="Tapia R."/>
            <person name="Land M."/>
            <person name="Hauser L."/>
            <person name="Jeffries C."/>
            <person name="Kyrpides N."/>
            <person name="Ivanova N."/>
            <person name="Mikhailova N."/>
            <person name="Brumm P."/>
            <person name="Mead D."/>
            <person name="Woyke T."/>
        </authorList>
    </citation>
    <scope>NUCLEOTIDE SEQUENCE [LARGE SCALE GENOMIC DNA]</scope>
    <source>
        <strain evidence="15">ATCC 21833 / DSM 2522 / FERM P-1141 / JCM 9156 / N-4</strain>
    </source>
</reference>
<dbReference type="AlphaFoldDB" id="E6TTJ3"/>
<keyword evidence="9 12" id="KW-1133">Transmembrane helix</keyword>
<dbReference type="Gene3D" id="2.10.109.10">
    <property type="entry name" value="Umud Fragment, subunit A"/>
    <property type="match status" value="1"/>
</dbReference>
<dbReference type="KEGG" id="bco:Bcell_1364"/>
<comment type="catalytic activity">
    <reaction evidence="1 12">
        <text>Cleavage of hydrophobic, N-terminal signal or leader sequences from secreted and periplasmic proteins.</text>
        <dbReference type="EC" id="3.4.21.89"/>
    </reaction>
</comment>
<dbReference type="PROSITE" id="PS00760">
    <property type="entry name" value="SPASE_I_2"/>
    <property type="match status" value="1"/>
</dbReference>
<dbReference type="OrthoDB" id="9802919at2"/>
<dbReference type="InterPro" id="IPR000223">
    <property type="entry name" value="Pept_S26A_signal_pept_1"/>
</dbReference>
<keyword evidence="5" id="KW-1003">Cell membrane</keyword>
<keyword evidence="8 12" id="KW-0378">Hydrolase</keyword>
<evidence type="ECO:0000256" key="12">
    <source>
        <dbReference type="RuleBase" id="RU362042"/>
    </source>
</evidence>
<dbReference type="STRING" id="649639.Bcell_1364"/>
<keyword evidence="10 12" id="KW-0472">Membrane</keyword>
<dbReference type="SUPFAM" id="SSF51306">
    <property type="entry name" value="LexA/Signal peptidase"/>
    <property type="match status" value="1"/>
</dbReference>
<dbReference type="EMBL" id="CP002394">
    <property type="protein sequence ID" value="ADU29629.1"/>
    <property type="molecule type" value="Genomic_DNA"/>
</dbReference>
<sequence length="197" mass="22977">MNIDIPVGEQPKRRRKWKKELFSWLKIITMITIFVVFVRMFLFTNYIVYGQSMMPTIADGERVIVNKIGYEISEPERFDLIIFHATEDTDYIKRVIGLPGEHVKYENDMLYVNGEPIEEPFLKPGSNGYDSDEVFTKDFTLESKTGEMIVPDGHVFVLGDNRRNSMDSRQMGFVEQDVIVGKVNVAYWPPKKLRVFH</sequence>
<dbReference type="GO" id="GO:0005886">
    <property type="term" value="C:plasma membrane"/>
    <property type="evidence" value="ECO:0007669"/>
    <property type="project" value="UniProtKB-SubCell"/>
</dbReference>
<protein>
    <recommendedName>
        <fullName evidence="4 12">Signal peptidase I</fullName>
        <ecNumber evidence="4 12">3.4.21.89</ecNumber>
    </recommendedName>
</protein>